<feature type="domain" description="YspA cpYpsA-related SLOG" evidence="1">
    <location>
        <begin position="198"/>
        <end position="262"/>
    </location>
</feature>
<accession>A0A0A7PU81</accession>
<dbReference type="InterPro" id="IPR019627">
    <property type="entry name" value="YAcAr"/>
</dbReference>
<evidence type="ECO:0000313" key="3">
    <source>
        <dbReference type="Proteomes" id="UP000030907"/>
    </source>
</evidence>
<keyword evidence="3" id="KW-1185">Reference proteome</keyword>
<dbReference type="AlphaFoldDB" id="A0A0A7PU81"/>
<name>A0A0A7PU81_9SPHN</name>
<dbReference type="HOGENOM" id="CLU_054190_1_0_5"/>
<organism evidence="2 3">
    <name type="scientific">Sphingopyxis fribergensis</name>
    <dbReference type="NCBI Taxonomy" id="1515612"/>
    <lineage>
        <taxon>Bacteria</taxon>
        <taxon>Pseudomonadati</taxon>
        <taxon>Pseudomonadota</taxon>
        <taxon>Alphaproteobacteria</taxon>
        <taxon>Sphingomonadales</taxon>
        <taxon>Sphingomonadaceae</taxon>
        <taxon>Sphingopyxis</taxon>
    </lineage>
</organism>
<dbReference type="RefSeq" id="WP_037554245.1">
    <property type="nucleotide sequence ID" value="NZ_CP009123.1"/>
</dbReference>
<dbReference type="OrthoDB" id="7854101at2"/>
<dbReference type="KEGG" id="sphk:SKP52_24000"/>
<geneLocation type="plasmid" evidence="2 3">
    <name>pSfKp5.2</name>
</geneLocation>
<reference evidence="2 3" key="1">
    <citation type="journal article" date="2015" name="Int. J. Syst. Evol. Microbiol.">
        <title>Description of Sphingopyxis fribergensis sp. nov. - a soil bacterium with the ability to degrade styrene and phenylacetic acid.</title>
        <authorList>
            <person name="Oelschlagel M."/>
            <person name="Ruckert C."/>
            <person name="Kalinowski J."/>
            <person name="Schmidt G."/>
            <person name="Schlomann M."/>
            <person name="Tischler D."/>
        </authorList>
    </citation>
    <scope>NUCLEOTIDE SEQUENCE [LARGE SCALE GENOMIC DNA]</scope>
    <source>
        <strain evidence="2 3">Kp5.2</strain>
        <plasmid evidence="2">pSfKp5.2</plasmid>
    </source>
</reference>
<evidence type="ECO:0000313" key="2">
    <source>
        <dbReference type="EMBL" id="AJA11642.1"/>
    </source>
</evidence>
<protein>
    <recommendedName>
        <fullName evidence="1">YspA cpYpsA-related SLOG domain-containing protein</fullName>
    </recommendedName>
</protein>
<keyword evidence="2" id="KW-0614">Plasmid</keyword>
<evidence type="ECO:0000259" key="1">
    <source>
        <dbReference type="Pfam" id="PF10686"/>
    </source>
</evidence>
<dbReference type="Proteomes" id="UP000030907">
    <property type="component" value="Plasmid pSfKp5.2"/>
</dbReference>
<gene>
    <name evidence="2" type="ORF">SKP52_24000</name>
</gene>
<proteinExistence type="predicted"/>
<dbReference type="Pfam" id="PF10686">
    <property type="entry name" value="YAcAr"/>
    <property type="match status" value="1"/>
</dbReference>
<sequence length="322" mass="34760">MARFDNFADLAEHYASLTSADAFAGAFTSEIAASQLSIHDEPTADDLPDGDAARAVAAHVTGEIFNLFADTRLAPVAPRIAWGIVNSFHKVAQQLSRQEDDAARELGELARIMDPSEIHAVKVEETQRLCQSLHEAVAAICAMRDHAAEIYRVECGQPWSATTGSRTGRTLTASQIDARDFLAARAVEKREAHAPTGPVVVLSGGQDWTEHKALWDRLDAIKARIPAMTLVTTAQHKGADAIGAAWAAARGVPLVAFRLNRQLGNRAAFERNRSIQRLLPVEAVICEGSGVQINLAQNLRAAGVPLTIFKHADFAIRDQAHA</sequence>
<dbReference type="EMBL" id="CP009123">
    <property type="protein sequence ID" value="AJA11642.1"/>
    <property type="molecule type" value="Genomic_DNA"/>
</dbReference>